<dbReference type="Pfam" id="PF12705">
    <property type="entry name" value="PDDEXK_1"/>
    <property type="match status" value="1"/>
</dbReference>
<organism evidence="2 3">
    <name type="scientific">Helicobacter pullorum</name>
    <dbReference type="NCBI Taxonomy" id="35818"/>
    <lineage>
        <taxon>Bacteria</taxon>
        <taxon>Pseudomonadati</taxon>
        <taxon>Campylobacterota</taxon>
        <taxon>Epsilonproteobacteria</taxon>
        <taxon>Campylobacterales</taxon>
        <taxon>Helicobacteraceae</taxon>
        <taxon>Helicobacter</taxon>
    </lineage>
</organism>
<dbReference type="PATRIC" id="fig|35818.11.peg.1465"/>
<dbReference type="Proteomes" id="UP000037997">
    <property type="component" value="Unassembled WGS sequence"/>
</dbReference>
<dbReference type="InterPro" id="IPR011335">
    <property type="entry name" value="Restrct_endonuc-II-like"/>
</dbReference>
<protein>
    <recommendedName>
        <fullName evidence="1">PD-(D/E)XK endonuclease-like domain-containing protein</fullName>
    </recommendedName>
</protein>
<gene>
    <name evidence="2" type="ORF">HPU229334_07395</name>
</gene>
<dbReference type="AlphaFoldDB" id="A0A0N1MP57"/>
<comment type="caution">
    <text evidence="2">The sequence shown here is derived from an EMBL/GenBank/DDBJ whole genome shotgun (WGS) entry which is preliminary data.</text>
</comment>
<dbReference type="InterPro" id="IPR027417">
    <property type="entry name" value="P-loop_NTPase"/>
</dbReference>
<dbReference type="SUPFAM" id="SSF52540">
    <property type="entry name" value="P-loop containing nucleoside triphosphate hydrolases"/>
    <property type="match status" value="1"/>
</dbReference>
<dbReference type="InterPro" id="IPR038726">
    <property type="entry name" value="PDDEXK_AddAB-type"/>
</dbReference>
<dbReference type="SUPFAM" id="SSF52980">
    <property type="entry name" value="Restriction endonuclease-like"/>
    <property type="match status" value="1"/>
</dbReference>
<dbReference type="RefSeq" id="WP_054198113.1">
    <property type="nucleotide sequence ID" value="NZ_JNOC01000035.1"/>
</dbReference>
<reference evidence="2 3" key="1">
    <citation type="submission" date="2014-06" db="EMBL/GenBank/DDBJ databases">
        <title>Helicobacter pullorum isolates in fresh chicken meat - phenotypic and genotypic features.</title>
        <authorList>
            <person name="Borges V."/>
            <person name="Santos A."/>
            <person name="Correia C.B."/>
            <person name="Saraiva M."/>
            <person name="Menard A."/>
            <person name="Vieira L."/>
            <person name="Sampaio D.A."/>
            <person name="Gomes J.P."/>
            <person name="Oleastro M."/>
        </authorList>
    </citation>
    <scope>NUCLEOTIDE SEQUENCE [LARGE SCALE GENOMIC DNA]</scope>
    <source>
        <strain evidence="2 3">229334/12</strain>
    </source>
</reference>
<dbReference type="EMBL" id="JNOC01000035">
    <property type="protein sequence ID" value="KPH55645.1"/>
    <property type="molecule type" value="Genomic_DNA"/>
</dbReference>
<evidence type="ECO:0000313" key="3">
    <source>
        <dbReference type="Proteomes" id="UP000037997"/>
    </source>
</evidence>
<dbReference type="Gene3D" id="3.90.320.10">
    <property type="match status" value="1"/>
</dbReference>
<sequence length="749" mass="89138">MEKLYLFSNTRAIKDFFERNYNASFLPNAQSIGEFFDSILRVEAKSKIPPFLRYIYLYQAIKEVNPQKFGEFAKNFSQFLVNSDFFFKFYDELCAECVQIESLERLDIYAFYDDHLQVLKNIFKTYQDKIAQNGFFDKYFLENYQITFELLSQLDEIEVHLEGFLSRFEMYIFKEISMQKPIVFKISINAFNQEYYQRIFGIELENGDFILHLKKGDIKKDSFEPTKAIKYGKINLLEFSDRVSEVGGIFSQIDLWLERGIQPEEICIVLPSEEFKNYLELFDSARNFNFAMGKKLQETALFVKIEEHIEQFKDFGEFQNFIIESQEITREDKEAKKIILQNLEHFSYSLKYLEFLPIKDKIHTFFMMLKKLSIDDIGGGRISVIGILETRGIEFSYIIVPEFNENNVPKVNQKDIFLNSLIREKVGLPTKKDRENLQKYYYSRLFEHSLEVGVMFLNNDEDKPSRFLLDDKIFSEARFYKASKKYGDYFLSGKALQYKEREIVAPLELGIMSASKLECLLTCARKYYYRYVLGYKEENSNMGANVGMKLHKVLQEAYSSYQTHHNFAQLQEEVYRGLQDYETKREFFELELAKRYLQKFFKTEQEHLQEGWIPVEFERKFSFGVCGIPFEGRIDRIDKKGQDFFVLDYKYKRNLKIGGKRSIENSKDFQLVLYAMAIQEIHSNAEVKAGFYDIYEAKIKEEKALIEKKEKLEERLEYYKGVQKEFSFELCKERSPCSFCEFIYLCKRY</sequence>
<dbReference type="STRING" id="35818.HPU229336_02590"/>
<proteinExistence type="predicted"/>
<feature type="domain" description="PD-(D/E)XK endonuclease-like" evidence="1">
    <location>
        <begin position="512"/>
        <end position="747"/>
    </location>
</feature>
<evidence type="ECO:0000259" key="1">
    <source>
        <dbReference type="Pfam" id="PF12705"/>
    </source>
</evidence>
<name>A0A0N1MP57_9HELI</name>
<dbReference type="InterPro" id="IPR011604">
    <property type="entry name" value="PDDEXK-like_dom_sf"/>
</dbReference>
<accession>A0A0N1MP57</accession>
<evidence type="ECO:0000313" key="2">
    <source>
        <dbReference type="EMBL" id="KPH55645.1"/>
    </source>
</evidence>